<dbReference type="Pfam" id="PF04898">
    <property type="entry name" value="Glu_syn_central"/>
    <property type="match status" value="1"/>
</dbReference>
<dbReference type="InterPro" id="IPR036485">
    <property type="entry name" value="Glu_synth_asu_C_sf"/>
</dbReference>
<evidence type="ECO:0000256" key="14">
    <source>
        <dbReference type="ARBA" id="ARBA00029440"/>
    </source>
</evidence>
<dbReference type="RefSeq" id="WP_394458125.1">
    <property type="nucleotide sequence ID" value="NZ_JBIGHZ010000001.1"/>
</dbReference>
<keyword evidence="9" id="KW-0560">Oxidoreductase</keyword>
<organism evidence="16 17">
    <name type="scientific">Roseateles rivi</name>
    <dbReference type="NCBI Taxonomy" id="3299028"/>
    <lineage>
        <taxon>Bacteria</taxon>
        <taxon>Pseudomonadati</taxon>
        <taxon>Pseudomonadota</taxon>
        <taxon>Betaproteobacteria</taxon>
        <taxon>Burkholderiales</taxon>
        <taxon>Sphaerotilaceae</taxon>
        <taxon>Roseateles</taxon>
    </lineage>
</organism>
<evidence type="ECO:0000256" key="2">
    <source>
        <dbReference type="ARBA" id="ARBA00001927"/>
    </source>
</evidence>
<dbReference type="InterPro" id="IPR029055">
    <property type="entry name" value="Ntn_hydrolases_N"/>
</dbReference>
<evidence type="ECO:0000256" key="8">
    <source>
        <dbReference type="ARBA" id="ARBA00022962"/>
    </source>
</evidence>
<dbReference type="InterPro" id="IPR050711">
    <property type="entry name" value="ET-N_metabolism_enzyme"/>
</dbReference>
<dbReference type="PANTHER" id="PTHR11938:SF133">
    <property type="entry name" value="GLUTAMATE SYNTHASE (NADH)"/>
    <property type="match status" value="1"/>
</dbReference>
<keyword evidence="13" id="KW-0003">3Fe-4S</keyword>
<feature type="domain" description="Glutamine amidotransferase type-2" evidence="15">
    <location>
        <begin position="47"/>
        <end position="455"/>
    </location>
</feature>
<evidence type="ECO:0000256" key="10">
    <source>
        <dbReference type="ARBA" id="ARBA00023004"/>
    </source>
</evidence>
<evidence type="ECO:0000256" key="5">
    <source>
        <dbReference type="ARBA" id="ARBA00022630"/>
    </source>
</evidence>
<accession>A0ABW7FRJ3</accession>
<dbReference type="Gene3D" id="3.60.20.10">
    <property type="entry name" value="Glutamine Phosphoribosylpyrophosphate, subunit 1, domain 1"/>
    <property type="match status" value="1"/>
</dbReference>
<keyword evidence="10" id="KW-0408">Iron</keyword>
<keyword evidence="5" id="KW-0285">Flavoprotein</keyword>
<evidence type="ECO:0000313" key="17">
    <source>
        <dbReference type="Proteomes" id="UP001606099"/>
    </source>
</evidence>
<reference evidence="16 17" key="1">
    <citation type="submission" date="2024-08" db="EMBL/GenBank/DDBJ databases">
        <authorList>
            <person name="Lu H."/>
        </authorList>
    </citation>
    <scope>NUCLEOTIDE SEQUENCE [LARGE SCALE GENOMIC DNA]</scope>
    <source>
        <strain evidence="16 17">BYS180W</strain>
    </source>
</reference>
<dbReference type="EMBL" id="JBIGHZ010000001">
    <property type="protein sequence ID" value="MFG6446893.1"/>
    <property type="molecule type" value="Genomic_DNA"/>
</dbReference>
<keyword evidence="4" id="KW-0028">Amino-acid biosynthesis</keyword>
<name>A0ABW7FRJ3_9BURK</name>
<sequence>MSAAIPQGHQAAKQELEVLASTQATAAERAALGRDGLYQAQSEKDACGLGFVAHIKGVKSHSIIEQGLKILENLDHRGAVGADPLMGDGAGILIQIPDALYREDMARNGVAPDGSLGVALPPLGEYGVGMIFLPKEHASRLACEQELARAVRAEGQVLLGWRDVPVDRDMPMSPLVRDKEPVIRQIFIGRGPDVIVPDALERKLYVIRKTASSAIQALHLTHSREYYVPSMSCRTVIYKGLLLADQVGSYYRDLADPRAVSAIALVHQRFSTNTFPEWPLAHPYRMVAHNGEINTVKGNFNWMRAREGVMKSPVLGEDLKKLYPISFEHQSDTATFDNALELLTMAGYPLAHAAMMMIPEAWEQHEGMDERRRAFYEYHAAMMEPWDGPAAMVFTDGRQVCAALDRNGLRPARYCVTDDDLVVLASESGVLPFAESKIVKKWRLQPGKMFLIDLEQGRIVDDEELKNQYANARPYRQWIENVRVKLDAIACAEPAQAPGVGADLLKRQQAFGFTQEDLKFLLQPMAQQGEEAIGSMGNDSPLAVLSDKNKPLYNYFKQLFAQVTNPPIDPIREAIVMSLNSFVGPKPNLLDINAVNPPMRLEVGQPVLDFADMARLRAIEGHTRGKFKAYELDITYPRPWGREGVEAQLASLCASAVDAIKTGHNILILSDRALAAQRVAIPALLALSAVHHHLVREGLRTTAGLVVETGTAREVHHFAVLAGFGAEAVHPYLTMETLADAAAQWGLTPQKAIANYIKAVGKGLSKIMSKMGISTYMSYCGAQIFEAIGLRSEFVEKYFRGTPTQVGGIGVFEVAQEAIRLHEAAFGNAQGQRDPVLESMLDAGGEYAWRTRGEEHMWTPDAIAKLQHSTRSNRFETYKEYAQIINDQSRRHMTLRGLFEFRFDPSQAIALDEVEPAAEIVKRFATGAMSLGSISTEAHATLAVAMNRIGGKSNTGEGGEDPARYRNELKGIPIHSGTKLSDVVGSHVVEADYELQAGDSLRSRIKQVASGRFGVTAEYLVSADQIQIKMAQGAKPGEGGQLPGGKVSEYIGFLRYSVPGVGLISPPPHHDIYSIEDLAQLIHDLKNVNPRADISVKLVSEVGVGTIAAGVAKAKADHIVIAGHDGGTGASPWSSIKHAGTPWELGLAEAQQTLVLNRLRGRVRVQADGQMKTGRDVVIAALLGADEVGFATAPLVVEGCIMMRKCHLNTCPVGVATQDPELRRKFAGKPEHVVNYFFFVAEEARQIMAQLGIRKFEDLVGRADLLDTKKGISHWKAKGLDFSRVFHRPTLPAEVARRHQDRQDHGLERALDVKLIEKCLPAFERGEKVQFMEQVSNVRRTVGAMLSGELVRRLPQGLPDHSVFIQMEGTGGQSFGAFLAQGLTLYLIGDANDYTGKGLSGGRVVVRPSIEFRGEATHNIIVGNTVLYGATRGEAFFRGVAGERFAVRLSGASAVVEGTGDHGCEYMTGGTVVVLGKTGRNFAAGMSGGLAFVYDEDGDFAKRCNKSMVALGPLLPAAEQEALQDRSTWHRLSPQAEALSDEAIVKKLVEDHHRWTGSTRARHILDHWAESRARFVKVFPHEYRRALGELHAAREAAQAIAHTSDSARAAAKPTTRV</sequence>
<dbReference type="SUPFAM" id="SSF56235">
    <property type="entry name" value="N-terminal nucleophile aminohydrolases (Ntn hydrolases)"/>
    <property type="match status" value="1"/>
</dbReference>
<dbReference type="InterPro" id="IPR002489">
    <property type="entry name" value="Glu_synth_asu_C"/>
</dbReference>
<evidence type="ECO:0000256" key="7">
    <source>
        <dbReference type="ARBA" id="ARBA00022723"/>
    </source>
</evidence>
<evidence type="ECO:0000259" key="15">
    <source>
        <dbReference type="PROSITE" id="PS51278"/>
    </source>
</evidence>
<dbReference type="Proteomes" id="UP001606099">
    <property type="component" value="Unassembled WGS sequence"/>
</dbReference>
<keyword evidence="11" id="KW-0411">Iron-sulfur</keyword>
<keyword evidence="6" id="KW-0288">FMN</keyword>
<evidence type="ECO:0000256" key="4">
    <source>
        <dbReference type="ARBA" id="ARBA00022605"/>
    </source>
</evidence>
<dbReference type="Gene3D" id="3.20.20.70">
    <property type="entry name" value="Aldolase class I"/>
    <property type="match status" value="2"/>
</dbReference>
<proteinExistence type="inferred from homology"/>
<dbReference type="InterPro" id="IPR006982">
    <property type="entry name" value="Glu_synth_centr_N"/>
</dbReference>
<gene>
    <name evidence="16" type="ORF">ACG0Z6_01410</name>
</gene>
<evidence type="ECO:0000256" key="1">
    <source>
        <dbReference type="ARBA" id="ARBA00001917"/>
    </source>
</evidence>
<dbReference type="CDD" id="cd00982">
    <property type="entry name" value="gltB_C"/>
    <property type="match status" value="1"/>
</dbReference>
<dbReference type="Pfam" id="PF01493">
    <property type="entry name" value="GXGXG"/>
    <property type="match status" value="1"/>
</dbReference>
<comment type="cofactor">
    <cofactor evidence="1">
        <name>FMN</name>
        <dbReference type="ChEBI" id="CHEBI:58210"/>
    </cofactor>
</comment>
<dbReference type="CDD" id="cd02808">
    <property type="entry name" value="GltS_FMN"/>
    <property type="match status" value="1"/>
</dbReference>
<dbReference type="Gene3D" id="2.160.20.60">
    <property type="entry name" value="Glutamate synthase, alpha subunit, C-terminal domain"/>
    <property type="match status" value="1"/>
</dbReference>
<dbReference type="InterPro" id="IPR002932">
    <property type="entry name" value="Glu_synthdom"/>
</dbReference>
<keyword evidence="12" id="KW-0314">Glutamate biosynthesis</keyword>
<evidence type="ECO:0000256" key="13">
    <source>
        <dbReference type="ARBA" id="ARBA00023291"/>
    </source>
</evidence>
<dbReference type="CDD" id="cd00713">
    <property type="entry name" value="GltS"/>
    <property type="match status" value="1"/>
</dbReference>
<dbReference type="Pfam" id="PF01645">
    <property type="entry name" value="Glu_synthase"/>
    <property type="match status" value="1"/>
</dbReference>
<dbReference type="Pfam" id="PF00310">
    <property type="entry name" value="GATase_2"/>
    <property type="match status" value="1"/>
</dbReference>
<keyword evidence="7" id="KW-0479">Metal-binding</keyword>
<comment type="similarity">
    <text evidence="3">Belongs to the glutamate synthase family.</text>
</comment>
<protein>
    <submittedName>
        <fullName evidence="16">Glutamate synthase-related protein</fullName>
    </submittedName>
</protein>
<evidence type="ECO:0000256" key="12">
    <source>
        <dbReference type="ARBA" id="ARBA00023164"/>
    </source>
</evidence>
<evidence type="ECO:0000256" key="9">
    <source>
        <dbReference type="ARBA" id="ARBA00023002"/>
    </source>
</evidence>
<dbReference type="InterPro" id="IPR017932">
    <property type="entry name" value="GATase_2_dom"/>
</dbReference>
<keyword evidence="17" id="KW-1185">Reference proteome</keyword>
<comment type="caution">
    <text evidence="16">The sequence shown here is derived from an EMBL/GenBank/DDBJ whole genome shotgun (WGS) entry which is preliminary data.</text>
</comment>
<evidence type="ECO:0000256" key="3">
    <source>
        <dbReference type="ARBA" id="ARBA00009716"/>
    </source>
</evidence>
<dbReference type="PANTHER" id="PTHR11938">
    <property type="entry name" value="FAD NADPH DEHYDROGENASE/OXIDOREDUCTASE"/>
    <property type="match status" value="1"/>
</dbReference>
<comment type="cofactor">
    <cofactor evidence="2">
        <name>[3Fe-4S] cluster</name>
        <dbReference type="ChEBI" id="CHEBI:21137"/>
    </cofactor>
</comment>
<dbReference type="PROSITE" id="PS51278">
    <property type="entry name" value="GATASE_TYPE_2"/>
    <property type="match status" value="1"/>
</dbReference>
<keyword evidence="8" id="KW-0315">Glutamine amidotransferase</keyword>
<evidence type="ECO:0000313" key="16">
    <source>
        <dbReference type="EMBL" id="MFG6446893.1"/>
    </source>
</evidence>
<evidence type="ECO:0000256" key="6">
    <source>
        <dbReference type="ARBA" id="ARBA00022643"/>
    </source>
</evidence>
<comment type="pathway">
    <text evidence="14">Amino-acid biosynthesis.</text>
</comment>
<evidence type="ECO:0000256" key="11">
    <source>
        <dbReference type="ARBA" id="ARBA00023014"/>
    </source>
</evidence>
<dbReference type="InterPro" id="IPR013785">
    <property type="entry name" value="Aldolase_TIM"/>
</dbReference>
<dbReference type="SUPFAM" id="SSF69336">
    <property type="entry name" value="Alpha subunit of glutamate synthase, C-terminal domain"/>
    <property type="match status" value="1"/>
</dbReference>
<dbReference type="SUPFAM" id="SSF51395">
    <property type="entry name" value="FMN-linked oxidoreductases"/>
    <property type="match status" value="1"/>
</dbReference>